<proteinExistence type="predicted"/>
<protein>
    <recommendedName>
        <fullName evidence="1">DUF5751 domain-containing protein</fullName>
    </recommendedName>
</protein>
<dbReference type="Gene3D" id="3.40.50.11100">
    <property type="match status" value="1"/>
</dbReference>
<reference evidence="3 4" key="2">
    <citation type="submission" date="2019-10" db="EMBL/GenBank/DDBJ databases">
        <title>Genome Sequences from Six Type Strain Members of the Archaeal Family Sulfolobaceae: Acidianus ambivalens, Acidianus infernus, Metallosphaera prunae, Stygiolobus azoricus, Sulfolobus metallicus, and Sulfurisphaera ohwakuensis.</title>
        <authorList>
            <person name="Counts J.A."/>
            <person name="Kelly R.M."/>
        </authorList>
    </citation>
    <scope>NUCLEOTIDE SEQUENCE [LARGE SCALE GENOMIC DNA]</scope>
    <source>
        <strain evidence="3 4">LEI 10</strain>
    </source>
</reference>
<evidence type="ECO:0000313" key="2">
    <source>
        <dbReference type="EMBL" id="MQL55890.1"/>
    </source>
</evidence>
<dbReference type="InterPro" id="IPR043963">
    <property type="entry name" value="DUF5751"/>
</dbReference>
<dbReference type="RefSeq" id="WP_152942112.1">
    <property type="nucleotide sequence ID" value="NZ_CP045482.1"/>
</dbReference>
<dbReference type="EMBL" id="CP045482">
    <property type="protein sequence ID" value="QGR21545.1"/>
    <property type="molecule type" value="Genomic_DNA"/>
</dbReference>
<dbReference type="AlphaFoldDB" id="A0A650CV16"/>
<dbReference type="Proteomes" id="UP000426328">
    <property type="component" value="Chromosome"/>
</dbReference>
<evidence type="ECO:0000313" key="5">
    <source>
        <dbReference type="Proteomes" id="UP000474054"/>
    </source>
</evidence>
<dbReference type="GeneID" id="42779221"/>
<dbReference type="EMBL" id="WHYS01000002">
    <property type="protein sequence ID" value="MQL55890.1"/>
    <property type="molecule type" value="Genomic_DNA"/>
</dbReference>
<sequence length="125" mass="14923">MQPDYRPIIALIYVKDEELTETFRKMFKDVRLLGGKKIVANVISNSEYWNFFANARETILDNLDLGLEIFTWKPNEVDKMIKKIQQYNYKGFITYCSDENKYNMRKILDILPTSMKANMLRDYCK</sequence>
<keyword evidence="4" id="KW-1185">Reference proteome</keyword>
<name>A0A650CV16_ACIAM</name>
<evidence type="ECO:0000259" key="1">
    <source>
        <dbReference type="Pfam" id="PF19025"/>
    </source>
</evidence>
<organism evidence="3 4">
    <name type="scientific">Acidianus ambivalens</name>
    <name type="common">Desulfurolobus ambivalens</name>
    <dbReference type="NCBI Taxonomy" id="2283"/>
    <lineage>
        <taxon>Archaea</taxon>
        <taxon>Thermoproteota</taxon>
        <taxon>Thermoprotei</taxon>
        <taxon>Sulfolobales</taxon>
        <taxon>Sulfolobaceae</taxon>
        <taxon>Acidianus</taxon>
    </lineage>
</organism>
<accession>A0A650CV16</accession>
<gene>
    <name evidence="3" type="ORF">D1866_05745</name>
    <name evidence="2" type="ORF">GFB69_09080</name>
</gene>
<reference evidence="2 5" key="1">
    <citation type="submission" date="2019-10" db="EMBL/GenBank/DDBJ databases">
        <title>Comparative genomics of sulfur disproportionating microorganisms.</title>
        <authorList>
            <person name="Ward L.M."/>
            <person name="Bertran E."/>
            <person name="Johnston D."/>
        </authorList>
    </citation>
    <scope>NUCLEOTIDE SEQUENCE [LARGE SCALE GENOMIC DNA]</scope>
    <source>
        <strain evidence="2 5">DSM 3772</strain>
    </source>
</reference>
<evidence type="ECO:0000313" key="3">
    <source>
        <dbReference type="EMBL" id="QGR21545.1"/>
    </source>
</evidence>
<dbReference type="Pfam" id="PF19025">
    <property type="entry name" value="DUF5751"/>
    <property type="match status" value="1"/>
</dbReference>
<evidence type="ECO:0000313" key="4">
    <source>
        <dbReference type="Proteomes" id="UP000426328"/>
    </source>
</evidence>
<dbReference type="KEGG" id="aamb:D1866_05745"/>
<feature type="domain" description="DUF5751" evidence="1">
    <location>
        <begin position="11"/>
        <end position="125"/>
    </location>
</feature>
<dbReference type="Proteomes" id="UP000474054">
    <property type="component" value="Unassembled WGS sequence"/>
</dbReference>